<dbReference type="PANTHER" id="PTHR43800:SF1">
    <property type="entry name" value="PEPTIDYL-LYSINE N-ACETYLTRANSFERASE YJAB"/>
    <property type="match status" value="1"/>
</dbReference>
<evidence type="ECO:0000313" key="5">
    <source>
        <dbReference type="Proteomes" id="UP001377830"/>
    </source>
</evidence>
<evidence type="ECO:0000256" key="1">
    <source>
        <dbReference type="ARBA" id="ARBA00022679"/>
    </source>
</evidence>
<dbReference type="SUPFAM" id="SSF55729">
    <property type="entry name" value="Acyl-CoA N-acyltransferases (Nat)"/>
    <property type="match status" value="1"/>
</dbReference>
<dbReference type="Proteomes" id="UP001377830">
    <property type="component" value="Chromosome"/>
</dbReference>
<dbReference type="KEGG" id="parl:PEC302110_30250"/>
<evidence type="ECO:0000256" key="2">
    <source>
        <dbReference type="ARBA" id="ARBA00023315"/>
    </source>
</evidence>
<evidence type="ECO:0000313" key="4">
    <source>
        <dbReference type="EMBL" id="BES85928.1"/>
    </source>
</evidence>
<proteinExistence type="predicted"/>
<accession>A0AAN0KJI3</accession>
<keyword evidence="1" id="KW-0808">Transferase</keyword>
<sequence>MIEFRSSTPKDISHIMKIWNKAIDATHHFLVLEDRLAIEKELLAFFPTVELTLACGSSGRIIGFMYLHNGHMEALFVDPDYHGKGVGKAMVYAALAKYQKLTTDVNEQNKQAVGFYTRIGFDQIGHSKFDSQGRPYPLLHLKYRKYAEN</sequence>
<dbReference type="AlphaFoldDB" id="A0AAN0KJI3"/>
<feature type="domain" description="N-acetyltransferase" evidence="3">
    <location>
        <begin position="2"/>
        <end position="148"/>
    </location>
</feature>
<dbReference type="PANTHER" id="PTHR43800">
    <property type="entry name" value="PEPTIDYL-LYSINE N-ACETYLTRANSFERASE YJAB"/>
    <property type="match status" value="1"/>
</dbReference>
<organism evidence="4 5">
    <name type="scientific">Pectobacterium araliae</name>
    <dbReference type="NCBI Taxonomy" id="3073862"/>
    <lineage>
        <taxon>Bacteria</taxon>
        <taxon>Pseudomonadati</taxon>
        <taxon>Pseudomonadota</taxon>
        <taxon>Gammaproteobacteria</taxon>
        <taxon>Enterobacterales</taxon>
        <taxon>Pectobacteriaceae</taxon>
        <taxon>Pectobacterium</taxon>
    </lineage>
</organism>
<dbReference type="NCBIfam" id="NF007807">
    <property type="entry name" value="PRK10514.1"/>
    <property type="match status" value="1"/>
</dbReference>
<dbReference type="GO" id="GO:0016747">
    <property type="term" value="F:acyltransferase activity, transferring groups other than amino-acyl groups"/>
    <property type="evidence" value="ECO:0007669"/>
    <property type="project" value="InterPro"/>
</dbReference>
<dbReference type="InterPro" id="IPR016181">
    <property type="entry name" value="Acyl_CoA_acyltransferase"/>
</dbReference>
<dbReference type="CDD" id="cd04301">
    <property type="entry name" value="NAT_SF"/>
    <property type="match status" value="1"/>
</dbReference>
<dbReference type="RefSeq" id="WP_338659318.1">
    <property type="nucleotide sequence ID" value="NZ_AP028908.1"/>
</dbReference>
<name>A0AAN0KJI3_9GAMM</name>
<dbReference type="Pfam" id="PF13673">
    <property type="entry name" value="Acetyltransf_10"/>
    <property type="match status" value="1"/>
</dbReference>
<dbReference type="EMBL" id="AP028908">
    <property type="protein sequence ID" value="BES85928.1"/>
    <property type="molecule type" value="Genomic_DNA"/>
</dbReference>
<keyword evidence="5" id="KW-1185">Reference proteome</keyword>
<gene>
    <name evidence="4" type="ORF">PEC302110_30250</name>
</gene>
<keyword evidence="2" id="KW-0012">Acyltransferase</keyword>
<dbReference type="PROSITE" id="PS51186">
    <property type="entry name" value="GNAT"/>
    <property type="match status" value="1"/>
</dbReference>
<dbReference type="Gene3D" id="3.40.630.30">
    <property type="match status" value="1"/>
</dbReference>
<protein>
    <submittedName>
        <fullName evidence="4">Acetyltransferase</fullName>
    </submittedName>
</protein>
<dbReference type="InterPro" id="IPR000182">
    <property type="entry name" value="GNAT_dom"/>
</dbReference>
<reference evidence="5" key="1">
    <citation type="journal article" date="2024" name="Int. J. Syst. Evol. Microbiol.">
        <title>Pectobacterium araliae sp. nov., a pathogen causing bacterial soft rot of Japanese angelica tree in Japan.</title>
        <authorList>
            <person name="Sawada H."/>
            <person name="Someya N."/>
            <person name="Morohoshi T."/>
            <person name="Ono M."/>
            <person name="Satou M."/>
        </authorList>
    </citation>
    <scope>NUCLEOTIDE SEQUENCE [LARGE SCALE GENOMIC DNA]</scope>
    <source>
        <strain evidence="5">MAFF 302110</strain>
    </source>
</reference>
<evidence type="ECO:0000259" key="3">
    <source>
        <dbReference type="PROSITE" id="PS51186"/>
    </source>
</evidence>